<dbReference type="GeneID" id="39592165"/>
<dbReference type="AlphaFoldDB" id="A0A427XV75"/>
<evidence type="ECO:0000313" key="1">
    <source>
        <dbReference type="EMBL" id="RSH82631.1"/>
    </source>
</evidence>
<accession>A0A427XV75</accession>
<keyword evidence="2" id="KW-1185">Reference proteome</keyword>
<gene>
    <name evidence="1" type="ORF">EHS24_007622</name>
</gene>
<dbReference type="Proteomes" id="UP000279236">
    <property type="component" value="Unassembled WGS sequence"/>
</dbReference>
<reference evidence="1 2" key="1">
    <citation type="submission" date="2018-11" db="EMBL/GenBank/DDBJ databases">
        <title>Genome sequence of Apiotrichum porosum DSM 27194.</title>
        <authorList>
            <person name="Aliyu H."/>
            <person name="Gorte O."/>
            <person name="Ochsenreither K."/>
        </authorList>
    </citation>
    <scope>NUCLEOTIDE SEQUENCE [LARGE SCALE GENOMIC DNA]</scope>
    <source>
        <strain evidence="1 2">DSM 27194</strain>
    </source>
</reference>
<evidence type="ECO:0000313" key="2">
    <source>
        <dbReference type="Proteomes" id="UP000279236"/>
    </source>
</evidence>
<comment type="caution">
    <text evidence="1">The sequence shown here is derived from an EMBL/GenBank/DDBJ whole genome shotgun (WGS) entry which is preliminary data.</text>
</comment>
<dbReference type="RefSeq" id="XP_028476863.1">
    <property type="nucleotide sequence ID" value="XM_028622970.1"/>
</dbReference>
<protein>
    <submittedName>
        <fullName evidence="1">Uncharacterized protein</fullName>
    </submittedName>
</protein>
<sequence length="256" mass="28857">MEYPPPLLEMGYPPPYAAFGSLPEVITYAYSIPFHDHFAYFSTEGPPAIGAEREMYRWVSTQLQSLEMTVDFHVRSLSNFPSPADMEFPDLSTIYHWSKDLTELNKGVQAVKNAMLKDRRRLKTFQASIIDLEKEVVQMESAAATGREDVVSGVSNGTEGPEDLIGAARTRPASAEATASDLPHKKLELATWRLVHKLCTNRTNCINDLAYCRQEIIQRTLPKIEKLVLYRRNLNLQNDLQNGLPGDKKDKTKAKA</sequence>
<dbReference type="EMBL" id="RSCE01000005">
    <property type="protein sequence ID" value="RSH82631.1"/>
    <property type="molecule type" value="Genomic_DNA"/>
</dbReference>
<proteinExistence type="predicted"/>
<name>A0A427XV75_9TREE</name>
<organism evidence="1 2">
    <name type="scientific">Apiotrichum porosum</name>
    <dbReference type="NCBI Taxonomy" id="105984"/>
    <lineage>
        <taxon>Eukaryota</taxon>
        <taxon>Fungi</taxon>
        <taxon>Dikarya</taxon>
        <taxon>Basidiomycota</taxon>
        <taxon>Agaricomycotina</taxon>
        <taxon>Tremellomycetes</taxon>
        <taxon>Trichosporonales</taxon>
        <taxon>Trichosporonaceae</taxon>
        <taxon>Apiotrichum</taxon>
    </lineage>
</organism>